<evidence type="ECO:0000256" key="1">
    <source>
        <dbReference type="SAM" id="MobiDB-lite"/>
    </source>
</evidence>
<dbReference type="EMBL" id="JARBHB010000005">
    <property type="protein sequence ID" value="KAJ8884446.1"/>
    <property type="molecule type" value="Genomic_DNA"/>
</dbReference>
<dbReference type="Proteomes" id="UP001159363">
    <property type="component" value="Chromosome 4"/>
</dbReference>
<feature type="compositionally biased region" description="Polar residues" evidence="1">
    <location>
        <begin position="84"/>
        <end position="95"/>
    </location>
</feature>
<protein>
    <submittedName>
        <fullName evidence="2">Uncharacterized protein</fullName>
    </submittedName>
</protein>
<name>A0ABQ9HJC3_9NEOP</name>
<accession>A0ABQ9HJC3</accession>
<gene>
    <name evidence="2" type="ORF">PR048_016303</name>
</gene>
<feature type="compositionally biased region" description="Polar residues" evidence="1">
    <location>
        <begin position="132"/>
        <end position="141"/>
    </location>
</feature>
<keyword evidence="3" id="KW-1185">Reference proteome</keyword>
<evidence type="ECO:0000313" key="2">
    <source>
        <dbReference type="EMBL" id="KAJ8884446.1"/>
    </source>
</evidence>
<feature type="region of interest" description="Disordered" evidence="1">
    <location>
        <begin position="60"/>
        <end position="141"/>
    </location>
</feature>
<proteinExistence type="predicted"/>
<organism evidence="2 3">
    <name type="scientific">Dryococelus australis</name>
    <dbReference type="NCBI Taxonomy" id="614101"/>
    <lineage>
        <taxon>Eukaryota</taxon>
        <taxon>Metazoa</taxon>
        <taxon>Ecdysozoa</taxon>
        <taxon>Arthropoda</taxon>
        <taxon>Hexapoda</taxon>
        <taxon>Insecta</taxon>
        <taxon>Pterygota</taxon>
        <taxon>Neoptera</taxon>
        <taxon>Polyneoptera</taxon>
        <taxon>Phasmatodea</taxon>
        <taxon>Verophasmatodea</taxon>
        <taxon>Anareolatae</taxon>
        <taxon>Phasmatidae</taxon>
        <taxon>Eurycanthinae</taxon>
        <taxon>Dryococelus</taxon>
    </lineage>
</organism>
<reference evidence="2 3" key="1">
    <citation type="submission" date="2023-02" db="EMBL/GenBank/DDBJ databases">
        <title>LHISI_Scaffold_Assembly.</title>
        <authorList>
            <person name="Stuart O.P."/>
            <person name="Cleave R."/>
            <person name="Magrath M.J.L."/>
            <person name="Mikheyev A.S."/>
        </authorList>
    </citation>
    <scope>NUCLEOTIDE SEQUENCE [LARGE SCALE GENOMIC DNA]</scope>
    <source>
        <strain evidence="2">Daus_M_001</strain>
        <tissue evidence="2">Leg muscle</tissue>
    </source>
</reference>
<comment type="caution">
    <text evidence="2">The sequence shown here is derived from an EMBL/GenBank/DDBJ whole genome shotgun (WGS) entry which is preliminary data.</text>
</comment>
<sequence>MSPKPQFTSYNCQPQGGFVLHDNKLVDDYIGGGGDMRYQNGDQSHHRSLGVNHVNYSISQPQHTSFQLHADHSPRPLATPPSASPQHRSSVQRISQLMGEPGQGDGRTEKSRSPPTVHAPIPTPPVDDMEPQSISFIGKTS</sequence>
<evidence type="ECO:0000313" key="3">
    <source>
        <dbReference type="Proteomes" id="UP001159363"/>
    </source>
</evidence>